<dbReference type="OMA" id="VEFCIFN"/>
<evidence type="ECO:0000313" key="3">
    <source>
        <dbReference type="EMBL" id="SCP03397.1"/>
    </source>
</evidence>
<protein>
    <submittedName>
        <fullName evidence="2">Uncharacterized protein</fullName>
    </submittedName>
</protein>
<dbReference type="Proteomes" id="UP000078597">
    <property type="component" value="Unassembled WGS sequence"/>
</dbReference>
<reference evidence="3 5" key="3">
    <citation type="submission" date="2016-06" db="EMBL/GenBank/DDBJ databases">
        <authorList>
            <consortium name="Pathogen Informatics"/>
        </authorList>
    </citation>
    <scope>NUCLEOTIDE SEQUENCE [LARGE SCALE GENOMIC DNA]</scope>
</reference>
<reference evidence="2" key="1">
    <citation type="submission" date="2016-05" db="EMBL/GenBank/DDBJ databases">
        <authorList>
            <person name="Lavstsen T."/>
            <person name="Jespersen J.S."/>
        </authorList>
    </citation>
    <scope>NUCLEOTIDE SEQUENCE [LARGE SCALE GENOMIC DNA]</scope>
</reference>
<sequence length="369" mass="44405">MSETSTCPINDFFDIDEENDLDELKKEDTQIYRGTFLSYIYRQFEFCCTTFFDELEKKNKKKNITLKKNFFEDYDKSKNDTCQYRVFDKILKKNGDLIKEVPLDSKYFSPHADWCECAHEIDIELNMEEVRFCIFNFFLKMYRSETRDKDLLLSIILECLYCRKDFKKEIQCQKAKLKFLKEIKSIEINNFKESLNELITIIENTNFVQINRYKSSEKFYFKLYIIINIKYPYGIYLYNCDEAYDIVLIDCNTDNNNKPKIMSFFSLRKFVSFLNSIHSIHFTDENTHDSFPIVVYESRECYALSNNNLFLKSSACKKKKKKFQKSNILNDQKEHEDKDEDEDEEDTDMQNEQGVDKCDKYSNFQQEIR</sequence>
<proteinExistence type="predicted"/>
<keyword evidence="5" id="KW-1185">Reference proteome</keyword>
<dbReference type="AlphaFoldDB" id="A0A1A8WEV6"/>
<name>A0A1A8WEV6_PLAMA</name>
<dbReference type="EMBL" id="LT594635">
    <property type="protein sequence ID" value="SCP03397.1"/>
    <property type="molecule type" value="Genomic_DNA"/>
</dbReference>
<evidence type="ECO:0000256" key="1">
    <source>
        <dbReference type="SAM" id="MobiDB-lite"/>
    </source>
</evidence>
<feature type="region of interest" description="Disordered" evidence="1">
    <location>
        <begin position="319"/>
        <end position="369"/>
    </location>
</feature>
<dbReference type="KEGG" id="pmal:PMUG01_14045400"/>
<dbReference type="RefSeq" id="XP_028864350.1">
    <property type="nucleotide sequence ID" value="XM_029008018.1"/>
</dbReference>
<feature type="compositionally biased region" description="Acidic residues" evidence="1">
    <location>
        <begin position="337"/>
        <end position="349"/>
    </location>
</feature>
<evidence type="ECO:0000313" key="5">
    <source>
        <dbReference type="Proteomes" id="UP000219813"/>
    </source>
</evidence>
<evidence type="ECO:0000313" key="4">
    <source>
        <dbReference type="Proteomes" id="UP000078597"/>
    </source>
</evidence>
<dbReference type="Proteomes" id="UP000219813">
    <property type="component" value="Chromosome 14"/>
</dbReference>
<dbReference type="GeneID" id="39871765"/>
<dbReference type="EMBL" id="FLQW01001617">
    <property type="protein sequence ID" value="SBS90586.1"/>
    <property type="molecule type" value="Genomic_DNA"/>
</dbReference>
<accession>A0A1A8WEV6</accession>
<reference evidence="4" key="2">
    <citation type="submission" date="2016-05" db="EMBL/GenBank/DDBJ databases">
        <authorList>
            <person name="Naeem Raeece"/>
        </authorList>
    </citation>
    <scope>NUCLEOTIDE SEQUENCE [LARGE SCALE GENOMIC DNA]</scope>
</reference>
<gene>
    <name evidence="3" type="primary">PmUG01_14045400</name>
    <name evidence="2" type="ORF">PMALA_030260</name>
    <name evidence="3" type="ORF">PMUG01_14045400</name>
</gene>
<dbReference type="VEuPathDB" id="PlasmoDB:PmUG01_14045400"/>
<dbReference type="OrthoDB" id="370332at2759"/>
<evidence type="ECO:0000313" key="2">
    <source>
        <dbReference type="EMBL" id="SBS90586.1"/>
    </source>
</evidence>
<organism evidence="2 4">
    <name type="scientific">Plasmodium malariae</name>
    <dbReference type="NCBI Taxonomy" id="5858"/>
    <lineage>
        <taxon>Eukaryota</taxon>
        <taxon>Sar</taxon>
        <taxon>Alveolata</taxon>
        <taxon>Apicomplexa</taxon>
        <taxon>Aconoidasida</taxon>
        <taxon>Haemosporida</taxon>
        <taxon>Plasmodiidae</taxon>
        <taxon>Plasmodium</taxon>
        <taxon>Plasmodium (Plasmodium)</taxon>
    </lineage>
</organism>